<accession>A4CHP7</accession>
<dbReference type="KEGG" id="rbi:RB2501_06135"/>
<name>A4CHP7_ROBBH</name>
<feature type="domain" description="M23ase beta-sheet core" evidence="2">
    <location>
        <begin position="213"/>
        <end position="304"/>
    </location>
</feature>
<feature type="transmembrane region" description="Helical" evidence="1">
    <location>
        <begin position="31"/>
        <end position="52"/>
    </location>
</feature>
<evidence type="ECO:0000259" key="2">
    <source>
        <dbReference type="Pfam" id="PF01551"/>
    </source>
</evidence>
<dbReference type="AlphaFoldDB" id="A4CHP7"/>
<keyword evidence="4" id="KW-1185">Reference proteome</keyword>
<dbReference type="PANTHER" id="PTHR21666">
    <property type="entry name" value="PEPTIDASE-RELATED"/>
    <property type="match status" value="1"/>
</dbReference>
<reference evidence="3 4" key="1">
    <citation type="journal article" date="2009" name="J. Bacteriol.">
        <title>Complete genome sequence of Robiginitalea biformata HTCC2501.</title>
        <authorList>
            <person name="Oh H.M."/>
            <person name="Giovannoni S.J."/>
            <person name="Lee K."/>
            <person name="Ferriera S."/>
            <person name="Johnson J."/>
            <person name="Cho J.C."/>
        </authorList>
    </citation>
    <scope>NUCLEOTIDE SEQUENCE [LARGE SCALE GENOMIC DNA]</scope>
    <source>
        <strain evidence="4">ATCC BAA-864 / HTCC2501 / KCTC 12146</strain>
    </source>
</reference>
<dbReference type="SUPFAM" id="SSF51261">
    <property type="entry name" value="Duplicated hybrid motif"/>
    <property type="match status" value="1"/>
</dbReference>
<proteinExistence type="predicted"/>
<evidence type="ECO:0000313" key="4">
    <source>
        <dbReference type="Proteomes" id="UP000009049"/>
    </source>
</evidence>
<dbReference type="CDD" id="cd12797">
    <property type="entry name" value="M23_peptidase"/>
    <property type="match status" value="1"/>
</dbReference>
<dbReference type="Proteomes" id="UP000009049">
    <property type="component" value="Chromosome"/>
</dbReference>
<gene>
    <name evidence="3" type="ordered locus">RB2501_06135</name>
</gene>
<feature type="transmembrane region" description="Helical" evidence="1">
    <location>
        <begin position="6"/>
        <end position="24"/>
    </location>
</feature>
<dbReference type="PANTHER" id="PTHR21666:SF270">
    <property type="entry name" value="MUREIN HYDROLASE ACTIVATOR ENVC"/>
    <property type="match status" value="1"/>
</dbReference>
<feature type="transmembrane region" description="Helical" evidence="1">
    <location>
        <begin position="118"/>
        <end position="136"/>
    </location>
</feature>
<feature type="transmembrane region" description="Helical" evidence="1">
    <location>
        <begin position="58"/>
        <end position="76"/>
    </location>
</feature>
<sequence length="332" mass="37024">MERFLFIFIHVGLPLLVLAALLRIRPKSRLALLGNTALYVLLLAFIYLWGQWPLGASLYYKYVVLAILLLCLWRFFRAWPALGSGNNRPTPAPGQTGRYQQTRTSNQALWWSQGAWRWIRTVAALLLAGLLAYPVYQLVAGRTYPDAAVPLTFPLRDGRYYIASGGSNVWINNHHRASTPAQRYALDINKLEKWGMATQSLWATENSAHAIFGAPVYAPCKGRVLEVKSHVPDNRCTSMDVAPEDGMGNYVVLDCDGTIIHLVHLQHNRVAVAPGQRVLTGDRLGSVGNSGFSQEPHLHFQAARYQADFTLVGVPMEFEGRGLVRGDVEVKE</sequence>
<dbReference type="Gene3D" id="2.70.70.10">
    <property type="entry name" value="Glucose Permease (Domain IIA)"/>
    <property type="match status" value="1"/>
</dbReference>
<organism evidence="3 4">
    <name type="scientific">Robiginitalea biformata (strain ATCC BAA-864 / DSM 15991 / KCTC 12146 / HTCC2501)</name>
    <dbReference type="NCBI Taxonomy" id="313596"/>
    <lineage>
        <taxon>Bacteria</taxon>
        <taxon>Pseudomonadati</taxon>
        <taxon>Bacteroidota</taxon>
        <taxon>Flavobacteriia</taxon>
        <taxon>Flavobacteriales</taxon>
        <taxon>Flavobacteriaceae</taxon>
        <taxon>Robiginitalea</taxon>
    </lineage>
</organism>
<keyword evidence="1" id="KW-0812">Transmembrane</keyword>
<dbReference type="EMBL" id="CP001712">
    <property type="protein sequence ID" value="EAR16455.1"/>
    <property type="molecule type" value="Genomic_DNA"/>
</dbReference>
<evidence type="ECO:0000256" key="1">
    <source>
        <dbReference type="SAM" id="Phobius"/>
    </source>
</evidence>
<dbReference type="InterPro" id="IPR016047">
    <property type="entry name" value="M23ase_b-sheet_dom"/>
</dbReference>
<dbReference type="OrthoDB" id="9809488at2"/>
<dbReference type="RefSeq" id="WP_015753212.1">
    <property type="nucleotide sequence ID" value="NC_013222.1"/>
</dbReference>
<keyword evidence="1" id="KW-0472">Membrane</keyword>
<dbReference type="HOGENOM" id="CLU_074787_0_0_10"/>
<dbReference type="GO" id="GO:0004222">
    <property type="term" value="F:metalloendopeptidase activity"/>
    <property type="evidence" value="ECO:0007669"/>
    <property type="project" value="TreeGrafter"/>
</dbReference>
<protein>
    <submittedName>
        <fullName evidence="3">M23 peptidase domain protein</fullName>
    </submittedName>
</protein>
<keyword evidence="1" id="KW-1133">Transmembrane helix</keyword>
<dbReference type="Pfam" id="PF01551">
    <property type="entry name" value="Peptidase_M23"/>
    <property type="match status" value="1"/>
</dbReference>
<evidence type="ECO:0000313" key="3">
    <source>
        <dbReference type="EMBL" id="EAR16455.1"/>
    </source>
</evidence>
<dbReference type="InterPro" id="IPR011055">
    <property type="entry name" value="Dup_hybrid_motif"/>
</dbReference>
<dbReference type="InterPro" id="IPR050570">
    <property type="entry name" value="Cell_wall_metabolism_enzyme"/>
</dbReference>
<dbReference type="eggNOG" id="COG0739">
    <property type="taxonomic scope" value="Bacteria"/>
</dbReference>